<accession>G5H5V7</accession>
<protein>
    <recommendedName>
        <fullName evidence="4">DUF4251 domain-containing protein</fullName>
    </recommendedName>
</protein>
<keyword evidence="3" id="KW-1185">Reference proteome</keyword>
<dbReference type="GeneID" id="92816739"/>
<feature type="signal peptide" evidence="1">
    <location>
        <begin position="1"/>
        <end position="19"/>
    </location>
</feature>
<dbReference type="Proteomes" id="UP000006008">
    <property type="component" value="Unassembled WGS sequence"/>
</dbReference>
<dbReference type="Pfam" id="PF14059">
    <property type="entry name" value="DUF4251"/>
    <property type="match status" value="1"/>
</dbReference>
<evidence type="ECO:0000256" key="1">
    <source>
        <dbReference type="SAM" id="SignalP"/>
    </source>
</evidence>
<dbReference type="OrthoDB" id="1004870at2"/>
<sequence length="193" mass="21252">MKKGILSVLMLLAGTVVFAQRPSLPVTSAEFAPGTVRRQARAEERAERNARFIARQDSLVQSRNFQFLPVSVLEVPGGGEQTINNIYYYLAVFPDHIEVHLPTLRGYLNPYVEVLNFDAPRPKDYKASKTQSGWNISFNAADGEGNVYTFGINLFTATGEAIMTMLTPRSTIKYVGSLAANEPLLNTPPSGAR</sequence>
<dbReference type="HOGENOM" id="CLU_1472275_0_0_10"/>
<dbReference type="InterPro" id="IPR025347">
    <property type="entry name" value="DUF4251"/>
</dbReference>
<dbReference type="Gene3D" id="2.40.128.410">
    <property type="match status" value="1"/>
</dbReference>
<dbReference type="RefSeq" id="WP_009133123.1">
    <property type="nucleotide sequence ID" value="NZ_CP102250.1"/>
</dbReference>
<evidence type="ECO:0000313" key="3">
    <source>
        <dbReference type="Proteomes" id="UP000006008"/>
    </source>
</evidence>
<proteinExistence type="predicted"/>
<organism evidence="2 3">
    <name type="scientific">Alistipes indistinctus YIT 12060</name>
    <dbReference type="NCBI Taxonomy" id="742725"/>
    <lineage>
        <taxon>Bacteria</taxon>
        <taxon>Pseudomonadati</taxon>
        <taxon>Bacteroidota</taxon>
        <taxon>Bacteroidia</taxon>
        <taxon>Bacteroidales</taxon>
        <taxon>Rikenellaceae</taxon>
        <taxon>Alistipes</taxon>
    </lineage>
</organism>
<dbReference type="EMBL" id="ADLD01000004">
    <property type="protein sequence ID" value="EHB93051.1"/>
    <property type="molecule type" value="Genomic_DNA"/>
</dbReference>
<gene>
    <name evidence="2" type="ORF">HMPREF9450_00317</name>
</gene>
<evidence type="ECO:0008006" key="4">
    <source>
        <dbReference type="Google" id="ProtNLM"/>
    </source>
</evidence>
<feature type="chain" id="PRO_5003477706" description="DUF4251 domain-containing protein" evidence="1">
    <location>
        <begin position="20"/>
        <end position="193"/>
    </location>
</feature>
<dbReference type="PATRIC" id="fig|742725.3.peg.359"/>
<comment type="caution">
    <text evidence="2">The sequence shown here is derived from an EMBL/GenBank/DDBJ whole genome shotgun (WGS) entry which is preliminary data.</text>
</comment>
<name>G5H5V7_9BACT</name>
<reference evidence="2 3" key="1">
    <citation type="submission" date="2011-08" db="EMBL/GenBank/DDBJ databases">
        <title>The Genome Sequence of Alistipes indistinctus YIT 12060.</title>
        <authorList>
            <consortium name="The Broad Institute Genome Sequencing Platform"/>
            <person name="Earl A."/>
            <person name="Ward D."/>
            <person name="Feldgarden M."/>
            <person name="Gevers D."/>
            <person name="Morotomi M."/>
            <person name="Young S.K."/>
            <person name="Zeng Q."/>
            <person name="Gargeya S."/>
            <person name="Fitzgerald M."/>
            <person name="Haas B."/>
            <person name="Abouelleil A."/>
            <person name="Alvarado L."/>
            <person name="Arachchi H.M."/>
            <person name="Berlin A."/>
            <person name="Brown A."/>
            <person name="Chapman S.B."/>
            <person name="Chen Z."/>
            <person name="Dunbar C."/>
            <person name="Freedman E."/>
            <person name="Gearin G."/>
            <person name="Gellesch M."/>
            <person name="Goldberg J."/>
            <person name="Griggs A."/>
            <person name="Gujja S."/>
            <person name="Heiman D."/>
            <person name="Howarth C."/>
            <person name="Larson L."/>
            <person name="Lui A."/>
            <person name="MacDonald P.J.P."/>
            <person name="Montmayeur A."/>
            <person name="Murphy C."/>
            <person name="Neiman D."/>
            <person name="Pearson M."/>
            <person name="Priest M."/>
            <person name="Roberts A."/>
            <person name="Saif S."/>
            <person name="Shea T."/>
            <person name="Shenoy N."/>
            <person name="Sisk P."/>
            <person name="Stolte C."/>
            <person name="Sykes S."/>
            <person name="Wortman J."/>
            <person name="Nusbaum C."/>
            <person name="Birren B."/>
        </authorList>
    </citation>
    <scope>NUCLEOTIDE SEQUENCE [LARGE SCALE GENOMIC DNA]</scope>
    <source>
        <strain evidence="2 3">YIT 12060</strain>
    </source>
</reference>
<keyword evidence="1" id="KW-0732">Signal</keyword>
<evidence type="ECO:0000313" key="2">
    <source>
        <dbReference type="EMBL" id="EHB93051.1"/>
    </source>
</evidence>
<dbReference type="AlphaFoldDB" id="G5H5V7"/>